<evidence type="ECO:0000256" key="1">
    <source>
        <dbReference type="SAM" id="MobiDB-lite"/>
    </source>
</evidence>
<accession>A0A450T497</accession>
<sequence>MNRGGIAGLMGSAIRSTDRRFPDAAFGPYPPNDQKEVSQHSVRINEPVLISGQPNSNALVVIAYKLRFLVSFRLVRKHDPTFA</sequence>
<evidence type="ECO:0000313" key="2">
    <source>
        <dbReference type="EMBL" id="VFJ61360.1"/>
    </source>
</evidence>
<organism evidence="2">
    <name type="scientific">Candidatus Kentrum sp. DK</name>
    <dbReference type="NCBI Taxonomy" id="2126562"/>
    <lineage>
        <taxon>Bacteria</taxon>
        <taxon>Pseudomonadati</taxon>
        <taxon>Pseudomonadota</taxon>
        <taxon>Gammaproteobacteria</taxon>
        <taxon>Candidatus Kentrum</taxon>
    </lineage>
</organism>
<feature type="region of interest" description="Disordered" evidence="1">
    <location>
        <begin position="21"/>
        <end position="40"/>
    </location>
</feature>
<reference evidence="2" key="1">
    <citation type="submission" date="2019-02" db="EMBL/GenBank/DDBJ databases">
        <authorList>
            <person name="Gruber-Vodicka R. H."/>
            <person name="Seah K. B. B."/>
        </authorList>
    </citation>
    <scope>NUCLEOTIDE SEQUENCE</scope>
    <source>
        <strain evidence="2">BECK_DK161</strain>
    </source>
</reference>
<name>A0A450T497_9GAMM</name>
<protein>
    <submittedName>
        <fullName evidence="2">Uncharacterized protein</fullName>
    </submittedName>
</protein>
<proteinExistence type="predicted"/>
<dbReference type="EMBL" id="CAADEY010000088">
    <property type="protein sequence ID" value="VFJ61360.1"/>
    <property type="molecule type" value="Genomic_DNA"/>
</dbReference>
<gene>
    <name evidence="2" type="ORF">BECKDK2373C_GA0170839_108811</name>
</gene>
<dbReference type="AlphaFoldDB" id="A0A450T497"/>